<dbReference type="AlphaFoldDB" id="A0A374N2Z9"/>
<sequence>MTATTSTFTSCKDYDDDIDNLQEQLDKKATAEDLNSKVSALESEIAAAKSSAEDAAKKAQEALDKATGAGTVTDADLEALKTDLEAKIAKLAALKDVEEQIANLKSELTNAIAGKASQEELKALAEKVAKLQNEALNLIGRQLTSLVFKPDFYYQGIEAMSASTFAYKALTLKVVNADADFSKDAATIATTQSYLTPGLTADYHMNPSTVDINNIAELTFISDDKKYTKAAGAVVKAEVIGKSLAPNQPGVLRVKAKLTDGSIKDIDKDGLVTVLALQAHYKDAKVDTIITSDYAAVKAQEIKDLVLANAKVQPNHADGEGHLYTTAAEAIQNEPQIQVAWNSEGVDVAEYIQTHYTTTTNQDIAWDKNANEGLVEKDGFKYIYELVGYFAGQNETSESAHANWKGAILRPQITKGGKQQAFGAEQSKATIGRMPLIRVILKDTVQNQNVAVGYIKAEITTTPEENEITVIDPFNFTEGYTVNCSQDNLIKKLTWDQVEEQILAKLDISKEEFENTYKLDATDSDAKQFTGASADAVEVAKKIGVVSKTTADTEGHMTEVLQWTIGANDAYELFTEKASINAVVRFVKENSNKTAHYVYVTFNWTPSPRNVTPAGTIANTTKLDYAWFASGSTEAKSGYDEIHQNVKVPNKGEGADKCTYVNDLLNVFEGNKVTISGVDAVYADFQDNKLTKTFQFVTPRIKDVYGVSKHNKYRLSVSTDGLTLSATKLENNQPTGASQKIAVISNSAVTYQETDYAKDILNYAGRTEMKDGETLCGRVKVVATNECKKDLKLSNYEFDVKFIRPINVTSKDNEGLKDAINDGDKLDFSKVLAFTDWRNNKEQNEFSPEGYNYYTYYGVEKIEVDEANITTNLNGGTLGETLLSSKSNNIEITYTPSTEPIDGTHMGILNYKNNGNEVGNYQIQVPVKVTYKWGVIEVNIVIDVHGTV</sequence>
<evidence type="ECO:0000313" key="3">
    <source>
        <dbReference type="Proteomes" id="UP000263754"/>
    </source>
</evidence>
<evidence type="ECO:0000256" key="1">
    <source>
        <dbReference type="SAM" id="Coils"/>
    </source>
</evidence>
<gene>
    <name evidence="2" type="ORF">DXD90_07115</name>
</gene>
<dbReference type="Proteomes" id="UP000263754">
    <property type="component" value="Unassembled WGS sequence"/>
</dbReference>
<dbReference type="EMBL" id="QSOF01000007">
    <property type="protein sequence ID" value="RGI77370.1"/>
    <property type="molecule type" value="Genomic_DNA"/>
</dbReference>
<reference evidence="2 3" key="1">
    <citation type="submission" date="2018-08" db="EMBL/GenBank/DDBJ databases">
        <title>A genome reference for cultivated species of the human gut microbiota.</title>
        <authorList>
            <person name="Zou Y."/>
            <person name="Xue W."/>
            <person name="Luo G."/>
        </authorList>
    </citation>
    <scope>NUCLEOTIDE SEQUENCE [LARGE SCALE GENOMIC DNA]</scope>
    <source>
        <strain evidence="2 3">TM10-17</strain>
    </source>
</reference>
<evidence type="ECO:0000313" key="2">
    <source>
        <dbReference type="EMBL" id="RGI77370.1"/>
    </source>
</evidence>
<protein>
    <recommendedName>
        <fullName evidence="4">Cell surface protein</fullName>
    </recommendedName>
</protein>
<keyword evidence="1" id="KW-0175">Coiled coil</keyword>
<feature type="coiled-coil region" evidence="1">
    <location>
        <begin position="11"/>
        <end position="141"/>
    </location>
</feature>
<name>A0A374N2Z9_BACUN</name>
<comment type="caution">
    <text evidence="2">The sequence shown here is derived from an EMBL/GenBank/DDBJ whole genome shotgun (WGS) entry which is preliminary data.</text>
</comment>
<organism evidence="2 3">
    <name type="scientific">Bacteroides uniformis</name>
    <dbReference type="NCBI Taxonomy" id="820"/>
    <lineage>
        <taxon>Bacteria</taxon>
        <taxon>Pseudomonadati</taxon>
        <taxon>Bacteroidota</taxon>
        <taxon>Bacteroidia</taxon>
        <taxon>Bacteroidales</taxon>
        <taxon>Bacteroidaceae</taxon>
        <taxon>Bacteroides</taxon>
    </lineage>
</organism>
<proteinExistence type="predicted"/>
<evidence type="ECO:0008006" key="4">
    <source>
        <dbReference type="Google" id="ProtNLM"/>
    </source>
</evidence>
<accession>A0A374N2Z9</accession>